<name>A0AAE8SJC3_9HYPO</name>
<dbReference type="Pfam" id="PF13424">
    <property type="entry name" value="TPR_12"/>
    <property type="match status" value="1"/>
</dbReference>
<dbReference type="Gene3D" id="1.25.40.10">
    <property type="entry name" value="Tetratricopeptide repeat domain"/>
    <property type="match status" value="1"/>
</dbReference>
<evidence type="ECO:0008006" key="4">
    <source>
        <dbReference type="Google" id="ProtNLM"/>
    </source>
</evidence>
<feature type="transmembrane region" description="Helical" evidence="1">
    <location>
        <begin position="263"/>
        <end position="285"/>
    </location>
</feature>
<reference evidence="2" key="1">
    <citation type="submission" date="2018-03" db="EMBL/GenBank/DDBJ databases">
        <authorList>
            <person name="Guldener U."/>
        </authorList>
    </citation>
    <scope>NUCLEOTIDE SEQUENCE</scope>
</reference>
<keyword evidence="1" id="KW-1133">Transmembrane helix</keyword>
<protein>
    <recommendedName>
        <fullName evidence="4">MalT-like TPR region domain-containing protein</fullName>
    </recommendedName>
</protein>
<dbReference type="InterPro" id="IPR011990">
    <property type="entry name" value="TPR-like_helical_dom_sf"/>
</dbReference>
<keyword evidence="1" id="KW-0472">Membrane</keyword>
<dbReference type="Proteomes" id="UP001187734">
    <property type="component" value="Unassembled WGS sequence"/>
</dbReference>
<accession>A0AAE8SJC3</accession>
<dbReference type="AlphaFoldDB" id="A0AAE8SJC3"/>
<keyword evidence="1" id="KW-0812">Transmembrane</keyword>
<evidence type="ECO:0000313" key="2">
    <source>
        <dbReference type="EMBL" id="SPJ78667.1"/>
    </source>
</evidence>
<gene>
    <name evidence="2" type="ORF">FTOL_07057</name>
</gene>
<dbReference type="EMBL" id="ONZP01000235">
    <property type="protein sequence ID" value="SPJ78667.1"/>
    <property type="molecule type" value="Genomic_DNA"/>
</dbReference>
<comment type="caution">
    <text evidence="2">The sequence shown here is derived from an EMBL/GenBank/DDBJ whole genome shotgun (WGS) entry which is preliminary data.</text>
</comment>
<keyword evidence="3" id="KW-1185">Reference proteome</keyword>
<sequence>MGCYEYNKGDHAAALRHFVAANEIQSEFLEADDEDLISNKNWMLQLLSKMGQWQIAIDAVDLTLADLTSRGPGLVKSSGCLGLLEERARIKLEEGNFEEAEAGARSASRQMMTQDGVSEVHKLDAKRTLARAISFQGEPEQAESLFGQVLSRRNQVWGMDHIDTLKSVLDLAQCLSDQGRYDEASRQFETACAGLERFPDQEKLRAQRARKQWEQSVAISKNCGLVRMKRELQASWWRNKLQIVGSPHATLDQAQSYGGLRALWRPVLLFLVSLATISMLLNVSLHGNGEIPRMGEWMHD</sequence>
<organism evidence="2 3">
    <name type="scientific">Fusarium torulosum</name>
    <dbReference type="NCBI Taxonomy" id="33205"/>
    <lineage>
        <taxon>Eukaryota</taxon>
        <taxon>Fungi</taxon>
        <taxon>Dikarya</taxon>
        <taxon>Ascomycota</taxon>
        <taxon>Pezizomycotina</taxon>
        <taxon>Sordariomycetes</taxon>
        <taxon>Hypocreomycetidae</taxon>
        <taxon>Hypocreales</taxon>
        <taxon>Nectriaceae</taxon>
        <taxon>Fusarium</taxon>
    </lineage>
</organism>
<dbReference type="SUPFAM" id="SSF48452">
    <property type="entry name" value="TPR-like"/>
    <property type="match status" value="1"/>
</dbReference>
<evidence type="ECO:0000256" key="1">
    <source>
        <dbReference type="SAM" id="Phobius"/>
    </source>
</evidence>
<evidence type="ECO:0000313" key="3">
    <source>
        <dbReference type="Proteomes" id="UP001187734"/>
    </source>
</evidence>
<proteinExistence type="predicted"/>